<organism evidence="5 6">
    <name type="scientific">Rubus argutus</name>
    <name type="common">Southern blackberry</name>
    <dbReference type="NCBI Taxonomy" id="59490"/>
    <lineage>
        <taxon>Eukaryota</taxon>
        <taxon>Viridiplantae</taxon>
        <taxon>Streptophyta</taxon>
        <taxon>Embryophyta</taxon>
        <taxon>Tracheophyta</taxon>
        <taxon>Spermatophyta</taxon>
        <taxon>Magnoliopsida</taxon>
        <taxon>eudicotyledons</taxon>
        <taxon>Gunneridae</taxon>
        <taxon>Pentapetalae</taxon>
        <taxon>rosids</taxon>
        <taxon>fabids</taxon>
        <taxon>Rosales</taxon>
        <taxon>Rosaceae</taxon>
        <taxon>Rosoideae</taxon>
        <taxon>Rosoideae incertae sedis</taxon>
        <taxon>Rubus</taxon>
    </lineage>
</organism>
<protein>
    <recommendedName>
        <fullName evidence="4">S-locus glycoprotein domain-containing protein</fullName>
    </recommendedName>
</protein>
<reference evidence="5 6" key="1">
    <citation type="journal article" date="2023" name="G3 (Bethesda)">
        <title>A chromosome-length genome assembly and annotation of blackberry (Rubus argutus, cv. 'Hillquist').</title>
        <authorList>
            <person name="Bruna T."/>
            <person name="Aryal R."/>
            <person name="Dudchenko O."/>
            <person name="Sargent D.J."/>
            <person name="Mead D."/>
            <person name="Buti M."/>
            <person name="Cavallini A."/>
            <person name="Hytonen T."/>
            <person name="Andres J."/>
            <person name="Pham M."/>
            <person name="Weisz D."/>
            <person name="Mascagni F."/>
            <person name="Usai G."/>
            <person name="Natali L."/>
            <person name="Bassil N."/>
            <person name="Fernandez G.E."/>
            <person name="Lomsadze A."/>
            <person name="Armour M."/>
            <person name="Olukolu B."/>
            <person name="Poorten T."/>
            <person name="Britton C."/>
            <person name="Davik J."/>
            <person name="Ashrafi H."/>
            <person name="Aiden E.L."/>
            <person name="Borodovsky M."/>
            <person name="Worthington M."/>
        </authorList>
    </citation>
    <scope>NUCLEOTIDE SEQUENCE [LARGE SCALE GENOMIC DNA]</scope>
    <source>
        <strain evidence="5">PI 553951</strain>
    </source>
</reference>
<dbReference type="Proteomes" id="UP001457282">
    <property type="component" value="Unassembled WGS sequence"/>
</dbReference>
<evidence type="ECO:0000313" key="6">
    <source>
        <dbReference type="Proteomes" id="UP001457282"/>
    </source>
</evidence>
<keyword evidence="2" id="KW-1015">Disulfide bond</keyword>
<dbReference type="InterPro" id="IPR000858">
    <property type="entry name" value="S_locus_glycoprot_dom"/>
</dbReference>
<evidence type="ECO:0000256" key="2">
    <source>
        <dbReference type="ARBA" id="ARBA00023157"/>
    </source>
</evidence>
<keyword evidence="3" id="KW-1133">Transmembrane helix</keyword>
<gene>
    <name evidence="5" type="ORF">M0R45_015057</name>
</gene>
<accession>A0AAW1XQW0</accession>
<keyword evidence="3" id="KW-0812">Transmembrane</keyword>
<keyword evidence="6" id="KW-1185">Reference proteome</keyword>
<keyword evidence="1" id="KW-0732">Signal</keyword>
<dbReference type="Pfam" id="PF00954">
    <property type="entry name" value="S_locus_glycop"/>
    <property type="match status" value="1"/>
</dbReference>
<feature type="domain" description="S-locus glycoprotein" evidence="4">
    <location>
        <begin position="5"/>
        <end position="54"/>
    </location>
</feature>
<evidence type="ECO:0000256" key="3">
    <source>
        <dbReference type="SAM" id="Phobius"/>
    </source>
</evidence>
<evidence type="ECO:0000259" key="4">
    <source>
        <dbReference type="Pfam" id="PF00954"/>
    </source>
</evidence>
<dbReference type="GO" id="GO:0048544">
    <property type="term" value="P:recognition of pollen"/>
    <property type="evidence" value="ECO:0007669"/>
    <property type="project" value="InterPro"/>
</dbReference>
<evidence type="ECO:0000256" key="1">
    <source>
        <dbReference type="ARBA" id="ARBA00022729"/>
    </source>
</evidence>
<proteinExistence type="predicted"/>
<keyword evidence="3" id="KW-0472">Membrane</keyword>
<dbReference type="EMBL" id="JBEDUW010000003">
    <property type="protein sequence ID" value="KAK9938310.1"/>
    <property type="molecule type" value="Genomic_DNA"/>
</dbReference>
<dbReference type="AlphaFoldDB" id="A0AAW1XQW0"/>
<sequence>MVNKSALGRTMLNLTADYYRQSWIWSNADQNWTLYAALPRDPCDSYANCGGMGTVFLLHPQCGDQDIYVKISGAELGGKDDKWKIGVIVASAVVVILAMFLVRSCYQCRTHNRENRRTDVLP</sequence>
<evidence type="ECO:0000313" key="5">
    <source>
        <dbReference type="EMBL" id="KAK9938310.1"/>
    </source>
</evidence>
<name>A0AAW1XQW0_RUBAR</name>
<feature type="transmembrane region" description="Helical" evidence="3">
    <location>
        <begin position="85"/>
        <end position="106"/>
    </location>
</feature>
<comment type="caution">
    <text evidence="5">The sequence shown here is derived from an EMBL/GenBank/DDBJ whole genome shotgun (WGS) entry which is preliminary data.</text>
</comment>